<dbReference type="PANTHER" id="PTHR43095:SF2">
    <property type="entry name" value="GLUCONOKINASE"/>
    <property type="match status" value="1"/>
</dbReference>
<dbReference type="InterPro" id="IPR018484">
    <property type="entry name" value="FGGY_N"/>
</dbReference>
<dbReference type="AlphaFoldDB" id="R2Q3E9"/>
<dbReference type="Gene3D" id="3.30.420.40">
    <property type="match status" value="2"/>
</dbReference>
<dbReference type="GO" id="GO:0005975">
    <property type="term" value="P:carbohydrate metabolic process"/>
    <property type="evidence" value="ECO:0007669"/>
    <property type="project" value="InterPro"/>
</dbReference>
<keyword evidence="3" id="KW-0418">Kinase</keyword>
<dbReference type="InterPro" id="IPR018485">
    <property type="entry name" value="FGGY_C"/>
</dbReference>
<evidence type="ECO:0008006" key="8">
    <source>
        <dbReference type="Google" id="ProtNLM"/>
    </source>
</evidence>
<keyword evidence="2" id="KW-0808">Transferase</keyword>
<dbReference type="CDD" id="cd07770">
    <property type="entry name" value="ASKHA_NBD_FGGY_GntK"/>
    <property type="match status" value="1"/>
</dbReference>
<proteinExistence type="inferred from homology"/>
<evidence type="ECO:0000259" key="5">
    <source>
        <dbReference type="Pfam" id="PF02782"/>
    </source>
</evidence>
<dbReference type="HOGENOM" id="CLU_009281_3_2_9"/>
<evidence type="ECO:0000256" key="3">
    <source>
        <dbReference type="ARBA" id="ARBA00022777"/>
    </source>
</evidence>
<keyword evidence="7" id="KW-1185">Reference proteome</keyword>
<dbReference type="Proteomes" id="UP000013782">
    <property type="component" value="Unassembled WGS sequence"/>
</dbReference>
<evidence type="ECO:0000256" key="2">
    <source>
        <dbReference type="ARBA" id="ARBA00022679"/>
    </source>
</evidence>
<gene>
    <name evidence="6" type="ORF">UAU_03626</name>
</gene>
<comment type="caution">
    <text evidence="6">The sequence shown here is derived from an EMBL/GenBank/DDBJ whole genome shotgun (WGS) entry which is preliminary data.</text>
</comment>
<reference evidence="6 7" key="1">
    <citation type="submission" date="2013-02" db="EMBL/GenBank/DDBJ databases">
        <title>The Genome Sequence of Enterococcus pallens BAA-351.</title>
        <authorList>
            <consortium name="The Broad Institute Genome Sequencing Platform"/>
            <consortium name="The Broad Institute Genome Sequencing Center for Infectious Disease"/>
            <person name="Earl A.M."/>
            <person name="Gilmore M.S."/>
            <person name="Lebreton F."/>
            <person name="Walker B."/>
            <person name="Young S.K."/>
            <person name="Zeng Q."/>
            <person name="Gargeya S."/>
            <person name="Fitzgerald M."/>
            <person name="Haas B."/>
            <person name="Abouelleil A."/>
            <person name="Alvarado L."/>
            <person name="Arachchi H.M."/>
            <person name="Berlin A.M."/>
            <person name="Chapman S.B."/>
            <person name="Dewar J."/>
            <person name="Goldberg J."/>
            <person name="Griggs A."/>
            <person name="Gujja S."/>
            <person name="Hansen M."/>
            <person name="Howarth C."/>
            <person name="Imamovic A."/>
            <person name="Larimer J."/>
            <person name="McCowan C."/>
            <person name="Murphy C."/>
            <person name="Neiman D."/>
            <person name="Pearson M."/>
            <person name="Priest M."/>
            <person name="Roberts A."/>
            <person name="Saif S."/>
            <person name="Shea T."/>
            <person name="Sisk P."/>
            <person name="Sykes S."/>
            <person name="Wortman J."/>
            <person name="Nusbaum C."/>
            <person name="Birren B."/>
        </authorList>
    </citation>
    <scope>NUCLEOTIDE SEQUENCE [LARGE SCALE GENOMIC DNA]</scope>
    <source>
        <strain evidence="6 7">ATCC BAA-351</strain>
    </source>
</reference>
<evidence type="ECO:0000259" key="4">
    <source>
        <dbReference type="Pfam" id="PF00370"/>
    </source>
</evidence>
<dbReference type="PATRIC" id="fig|1158607.3.peg.3623"/>
<organism evidence="6 7">
    <name type="scientific">Enterococcus pallens ATCC BAA-351</name>
    <dbReference type="NCBI Taxonomy" id="1158607"/>
    <lineage>
        <taxon>Bacteria</taxon>
        <taxon>Bacillati</taxon>
        <taxon>Bacillota</taxon>
        <taxon>Bacilli</taxon>
        <taxon>Lactobacillales</taxon>
        <taxon>Enterococcaceae</taxon>
        <taxon>Enterococcus</taxon>
    </lineage>
</organism>
<comment type="similarity">
    <text evidence="1">Belongs to the FGGY kinase family.</text>
</comment>
<dbReference type="InterPro" id="IPR000577">
    <property type="entry name" value="Carb_kinase_FGGY"/>
</dbReference>
<dbReference type="Pfam" id="PF00370">
    <property type="entry name" value="FGGY_N"/>
    <property type="match status" value="1"/>
</dbReference>
<dbReference type="Pfam" id="PF02782">
    <property type="entry name" value="FGGY_C"/>
    <property type="match status" value="1"/>
</dbReference>
<evidence type="ECO:0000313" key="7">
    <source>
        <dbReference type="Proteomes" id="UP000013782"/>
    </source>
</evidence>
<dbReference type="SUPFAM" id="SSF53067">
    <property type="entry name" value="Actin-like ATPase domain"/>
    <property type="match status" value="2"/>
</dbReference>
<dbReference type="PANTHER" id="PTHR43095">
    <property type="entry name" value="SUGAR KINASE"/>
    <property type="match status" value="1"/>
</dbReference>
<feature type="domain" description="Carbohydrate kinase FGGY N-terminal" evidence="4">
    <location>
        <begin position="8"/>
        <end position="239"/>
    </location>
</feature>
<protein>
    <recommendedName>
        <fullName evidence="8">Gluconate kinase</fullName>
    </recommendedName>
</protein>
<dbReference type="GO" id="GO:0016301">
    <property type="term" value="F:kinase activity"/>
    <property type="evidence" value="ECO:0007669"/>
    <property type="project" value="UniProtKB-KW"/>
</dbReference>
<evidence type="ECO:0000313" key="6">
    <source>
        <dbReference type="EMBL" id="EOH91087.1"/>
    </source>
</evidence>
<evidence type="ECO:0000256" key="1">
    <source>
        <dbReference type="ARBA" id="ARBA00009156"/>
    </source>
</evidence>
<dbReference type="EMBL" id="AJAQ01000035">
    <property type="protein sequence ID" value="EOH91087.1"/>
    <property type="molecule type" value="Genomic_DNA"/>
</dbReference>
<dbReference type="InterPro" id="IPR043129">
    <property type="entry name" value="ATPase_NBD"/>
</dbReference>
<accession>R2Q3E9</accession>
<dbReference type="eggNOG" id="COG1070">
    <property type="taxonomic scope" value="Bacteria"/>
</dbReference>
<dbReference type="RefSeq" id="WP_010758600.1">
    <property type="nucleotide sequence ID" value="NZ_ASWD01000004.1"/>
</dbReference>
<sequence length="461" mass="50800">MSKLTKAFLGIDVGTTAIKLGVIAENQLLYQATINLKTYVEGPARYQQSSELEQAFVQGIQAIPAEVRQQVELISFSTAMHSVMPVVDGVNGKIFIWSDEQASQVIEEFKHTDLAKHFYQKTGTPIHPMSPFAKILYFGQQKSYSKNVQWWGIKELLMDYFTGKARVDYSIASATGLFNLETQQWDSEILAYLEVAPKQLAELTDTTTAFLIDSGAAASLGLSTEVQVIAGASDGCLTAYASFYRTGNTSSLTIGTSTAVRNLTEQPHFDVEKQNFCYYLDREHYVIGAPSNNGGCVLAWASQAIGEPGTFYQQLPATLAASPLGAKGLRFFPYLNGERAPFWSSNKKAEFKHLTVEHTKDDLIRGVVEGMLMNVRILTGMVGARGALSVSGGFFQTDALTQMTADLLGLPCMYAEENEPLFGLYYLIQQPERIVEAGKTFTPDAVRAEQYQELAANYFAE</sequence>
<dbReference type="STRING" id="160454.RV10_GL001097"/>
<dbReference type="InterPro" id="IPR050406">
    <property type="entry name" value="FGGY_Carb_Kinase"/>
</dbReference>
<dbReference type="PIRSF" id="PIRSF000538">
    <property type="entry name" value="GlpK"/>
    <property type="match status" value="1"/>
</dbReference>
<name>R2Q3E9_9ENTE</name>
<feature type="domain" description="Carbohydrate kinase FGGY C-terminal" evidence="5">
    <location>
        <begin position="252"/>
        <end position="419"/>
    </location>
</feature>